<reference evidence="1" key="1">
    <citation type="submission" date="2016-10" db="EMBL/GenBank/DDBJ databases">
        <authorList>
            <person name="de Groot N.N."/>
        </authorList>
    </citation>
    <scope>NUCLEOTIDE SEQUENCE</scope>
</reference>
<evidence type="ECO:0000313" key="1">
    <source>
        <dbReference type="EMBL" id="SFV57369.1"/>
    </source>
</evidence>
<protein>
    <submittedName>
        <fullName evidence="1">Similarity</fullName>
    </submittedName>
</protein>
<name>A0A1W1BV10_9ZZZZ</name>
<dbReference type="EMBL" id="FPHL01000014">
    <property type="protein sequence ID" value="SFV57369.1"/>
    <property type="molecule type" value="Genomic_DNA"/>
</dbReference>
<proteinExistence type="predicted"/>
<gene>
    <name evidence="1" type="ORF">MNB_SV-10-516</name>
</gene>
<organism evidence="1">
    <name type="scientific">hydrothermal vent metagenome</name>
    <dbReference type="NCBI Taxonomy" id="652676"/>
    <lineage>
        <taxon>unclassified sequences</taxon>
        <taxon>metagenomes</taxon>
        <taxon>ecological metagenomes</taxon>
    </lineage>
</organism>
<dbReference type="AlphaFoldDB" id="A0A1W1BV10"/>
<sequence>MAIGSVIAASTMPTTCTTVAVGGVSYRKCGSSYYQPFYEGDTLVYRVVSSPY</sequence>
<accession>A0A1W1BV10</accession>